<dbReference type="InterPro" id="IPR050155">
    <property type="entry name" value="HAD-like_hydrolase_sf"/>
</dbReference>
<dbReference type="SFLD" id="SFLDG01129">
    <property type="entry name" value="C1.5:_HAD__Beta-PGM__Phosphata"/>
    <property type="match status" value="1"/>
</dbReference>
<evidence type="ECO:0000313" key="6">
    <source>
        <dbReference type="Proteomes" id="UP000005010"/>
    </source>
</evidence>
<dbReference type="Proteomes" id="UP000005010">
    <property type="component" value="Chromosome"/>
</dbReference>
<dbReference type="SUPFAM" id="SSF56784">
    <property type="entry name" value="HAD-like"/>
    <property type="match status" value="1"/>
</dbReference>
<dbReference type="PANTHER" id="PTHR43434">
    <property type="entry name" value="PHOSPHOGLYCOLATE PHOSPHATASE"/>
    <property type="match status" value="1"/>
</dbReference>
<organism evidence="5 6">
    <name type="scientific">Helicobacter cetorum (strain ATCC BAA-429 / MIT 00-7128)</name>
    <dbReference type="NCBI Taxonomy" id="182217"/>
    <lineage>
        <taxon>Bacteria</taxon>
        <taxon>Pseudomonadati</taxon>
        <taxon>Campylobacterota</taxon>
        <taxon>Epsilonproteobacteria</taxon>
        <taxon>Campylobacterales</taxon>
        <taxon>Helicobacteraceae</taxon>
        <taxon>Helicobacter</taxon>
    </lineage>
</organism>
<dbReference type="EMBL" id="CP003479">
    <property type="protein sequence ID" value="AFI04974.1"/>
    <property type="molecule type" value="Genomic_DNA"/>
</dbReference>
<evidence type="ECO:0000256" key="4">
    <source>
        <dbReference type="ARBA" id="ARBA00013078"/>
    </source>
</evidence>
<proteinExistence type="inferred from homology"/>
<dbReference type="InterPro" id="IPR041492">
    <property type="entry name" value="HAD_2"/>
</dbReference>
<dbReference type="InterPro" id="IPR023198">
    <property type="entry name" value="PGP-like_dom2"/>
</dbReference>
<sequence>MTERNMALEVVLWDFDGVIFDSMHLKCEGLKALFRTHGNNDEEILKEFEIYHYKSGGISRSEKIKYFYNEILRTSITQEEIDKLALEFGAIVEQKLFDRAHLNNEVMAFIDKNYQNYTFHIASAALHSELQVLCEFLGITKYFKSIEGSPPSKPKIIANIIQKYSYQPSNMLMIGDSKNDYESAMANEVAFLGYNSEVLKSLVRQEGYKGKYVESFKGFDLREL</sequence>
<evidence type="ECO:0000313" key="5">
    <source>
        <dbReference type="EMBL" id="AFI04974.1"/>
    </source>
</evidence>
<dbReference type="KEGG" id="hce:HCW_08595"/>
<dbReference type="PANTHER" id="PTHR43434:SF1">
    <property type="entry name" value="PHOSPHOGLYCOLATE PHOSPHATASE"/>
    <property type="match status" value="1"/>
</dbReference>
<dbReference type="EC" id="3.1.3.18" evidence="4"/>
<evidence type="ECO:0000256" key="2">
    <source>
        <dbReference type="ARBA" id="ARBA00004818"/>
    </source>
</evidence>
<reference evidence="6" key="1">
    <citation type="submission" date="2012-04" db="EMBL/GenBank/DDBJ databases">
        <title>Complete genome sequence of Helicobacter cetorum strain MIT 00-7128.</title>
        <authorList>
            <person name="Kersulyte D."/>
            <person name="Berg D.E."/>
        </authorList>
    </citation>
    <scope>NUCLEOTIDE SEQUENCE [LARGE SCALE GENOMIC DNA]</scope>
    <source>
        <strain evidence="6">MIT 00-7128</strain>
    </source>
</reference>
<dbReference type="Pfam" id="PF13419">
    <property type="entry name" value="HAD_2"/>
    <property type="match status" value="1"/>
</dbReference>
<dbReference type="InterPro" id="IPR036412">
    <property type="entry name" value="HAD-like_sf"/>
</dbReference>
<accession>I0EPV5</accession>
<name>I0EPV5_HELC0</name>
<dbReference type="HOGENOM" id="CLU_100976_1_0_7"/>
<dbReference type="PATRIC" id="fig|182217.3.peg.1823"/>
<dbReference type="GO" id="GO:0006281">
    <property type="term" value="P:DNA repair"/>
    <property type="evidence" value="ECO:0007669"/>
    <property type="project" value="TreeGrafter"/>
</dbReference>
<gene>
    <name evidence="5" type="ordered locus">HCW_08595</name>
</gene>
<keyword evidence="6" id="KW-1185">Reference proteome</keyword>
<dbReference type="GO" id="GO:0005829">
    <property type="term" value="C:cytosol"/>
    <property type="evidence" value="ECO:0007669"/>
    <property type="project" value="TreeGrafter"/>
</dbReference>
<dbReference type="Gene3D" id="3.40.50.1000">
    <property type="entry name" value="HAD superfamily/HAD-like"/>
    <property type="match status" value="1"/>
</dbReference>
<dbReference type="InterPro" id="IPR023214">
    <property type="entry name" value="HAD_sf"/>
</dbReference>
<comment type="similarity">
    <text evidence="3">Belongs to the HAD-like hydrolase superfamily. CbbY/CbbZ/Gph/YieH family.</text>
</comment>
<dbReference type="GO" id="GO:0008967">
    <property type="term" value="F:phosphoglycolate phosphatase activity"/>
    <property type="evidence" value="ECO:0007669"/>
    <property type="project" value="UniProtKB-EC"/>
</dbReference>
<evidence type="ECO:0000256" key="1">
    <source>
        <dbReference type="ARBA" id="ARBA00000830"/>
    </source>
</evidence>
<dbReference type="Gene3D" id="1.10.150.240">
    <property type="entry name" value="Putative phosphatase, domain 2"/>
    <property type="match status" value="1"/>
</dbReference>
<dbReference type="AlphaFoldDB" id="I0EPV5"/>
<comment type="catalytic activity">
    <reaction evidence="1">
        <text>2-phosphoglycolate + H2O = glycolate + phosphate</text>
        <dbReference type="Rhea" id="RHEA:14369"/>
        <dbReference type="ChEBI" id="CHEBI:15377"/>
        <dbReference type="ChEBI" id="CHEBI:29805"/>
        <dbReference type="ChEBI" id="CHEBI:43474"/>
        <dbReference type="ChEBI" id="CHEBI:58033"/>
        <dbReference type="EC" id="3.1.3.18"/>
    </reaction>
</comment>
<dbReference type="SFLD" id="SFLDS00003">
    <property type="entry name" value="Haloacid_Dehalogenase"/>
    <property type="match status" value="1"/>
</dbReference>
<dbReference type="STRING" id="182217.HCW_08595"/>
<protein>
    <recommendedName>
        <fullName evidence="4">phosphoglycolate phosphatase</fullName>
        <ecNumber evidence="4">3.1.3.18</ecNumber>
    </recommendedName>
</protein>
<dbReference type="eggNOG" id="COG0546">
    <property type="taxonomic scope" value="Bacteria"/>
</dbReference>
<evidence type="ECO:0000256" key="3">
    <source>
        <dbReference type="ARBA" id="ARBA00006171"/>
    </source>
</evidence>
<comment type="pathway">
    <text evidence="2">Organic acid metabolism; glycolate biosynthesis; glycolate from 2-phosphoglycolate: step 1/1.</text>
</comment>